<organism evidence="1 2">
    <name type="scientific">Vibrio splendidus</name>
    <dbReference type="NCBI Taxonomy" id="29497"/>
    <lineage>
        <taxon>Bacteria</taxon>
        <taxon>Pseudomonadati</taxon>
        <taxon>Pseudomonadota</taxon>
        <taxon>Gammaproteobacteria</taxon>
        <taxon>Vibrionales</taxon>
        <taxon>Vibrionaceae</taxon>
        <taxon>Vibrio</taxon>
    </lineage>
</organism>
<gene>
    <name evidence="1" type="ORF">BCT54_25290</name>
</gene>
<evidence type="ECO:0000313" key="2">
    <source>
        <dbReference type="Proteomes" id="UP000235533"/>
    </source>
</evidence>
<proteinExistence type="predicted"/>
<comment type="caution">
    <text evidence="1">The sequence shown here is derived from an EMBL/GenBank/DDBJ whole genome shotgun (WGS) entry which is preliminary data.</text>
</comment>
<protein>
    <submittedName>
        <fullName evidence="1">Uncharacterized protein</fullName>
    </submittedName>
</protein>
<evidence type="ECO:0000313" key="1">
    <source>
        <dbReference type="EMBL" id="PMM45474.1"/>
    </source>
</evidence>
<dbReference type="Proteomes" id="UP000235533">
    <property type="component" value="Unassembled WGS sequence"/>
</dbReference>
<reference evidence="2" key="1">
    <citation type="submission" date="2016-07" db="EMBL/GenBank/DDBJ databases">
        <title>Nontailed viruses are major unrecognized killers of bacteria in the ocean.</title>
        <authorList>
            <person name="Kauffman K."/>
            <person name="Hussain F."/>
            <person name="Yang J."/>
            <person name="Arevalo P."/>
            <person name="Brown J."/>
            <person name="Cutler M."/>
            <person name="Kelly L."/>
            <person name="Polz M.F."/>
        </authorList>
    </citation>
    <scope>NUCLEOTIDE SEQUENCE [LARGE SCALE GENOMIC DNA]</scope>
    <source>
        <strain evidence="2">10N.261.48.B5</strain>
    </source>
</reference>
<dbReference type="RefSeq" id="WP_102552867.1">
    <property type="nucleotide sequence ID" value="NZ_MCZF01000229.1"/>
</dbReference>
<name>A0A2N7JP36_VIBSP</name>
<sequence length="72" mass="7765">MDNAKQIKLIAHEAVDVLENVSNIAEESANRSKASSGHAQLASINAFTDTHAINNMSEISSSIQAGYRCFSR</sequence>
<dbReference type="EMBL" id="MCZF01000229">
    <property type="protein sequence ID" value="PMM45474.1"/>
    <property type="molecule type" value="Genomic_DNA"/>
</dbReference>
<accession>A0A2N7JP36</accession>
<dbReference type="AlphaFoldDB" id="A0A2N7JP36"/>